<feature type="transmembrane region" description="Helical" evidence="2">
    <location>
        <begin position="88"/>
        <end position="110"/>
    </location>
</feature>
<dbReference type="RefSeq" id="WP_371394121.1">
    <property type="nucleotide sequence ID" value="NZ_CP163421.1"/>
</dbReference>
<feature type="region of interest" description="Disordered" evidence="1">
    <location>
        <begin position="357"/>
        <end position="381"/>
    </location>
</feature>
<keyword evidence="5" id="KW-1185">Reference proteome</keyword>
<feature type="transmembrane region" description="Helical" evidence="2">
    <location>
        <begin position="316"/>
        <end position="337"/>
    </location>
</feature>
<dbReference type="PANTHER" id="PTHR23028">
    <property type="entry name" value="ACETYLTRANSFERASE"/>
    <property type="match status" value="1"/>
</dbReference>
<dbReference type="Pfam" id="PF01757">
    <property type="entry name" value="Acyl_transf_3"/>
    <property type="match status" value="1"/>
</dbReference>
<keyword evidence="2" id="KW-1133">Transmembrane helix</keyword>
<keyword evidence="2" id="KW-0812">Transmembrane</keyword>
<feature type="compositionally biased region" description="Polar residues" evidence="1">
    <location>
        <begin position="372"/>
        <end position="381"/>
    </location>
</feature>
<comment type="caution">
    <text evidence="4">The sequence shown here is derived from an EMBL/GenBank/DDBJ whole genome shotgun (WGS) entry which is preliminary data.</text>
</comment>
<name>A0ABV9NCB4_9PROT</name>
<feature type="transmembrane region" description="Helical" evidence="2">
    <location>
        <begin position="46"/>
        <end position="67"/>
    </location>
</feature>
<proteinExistence type="predicted"/>
<evidence type="ECO:0000259" key="3">
    <source>
        <dbReference type="Pfam" id="PF01757"/>
    </source>
</evidence>
<keyword evidence="2" id="KW-0472">Membrane</keyword>
<accession>A0ABV9NCB4</accession>
<reference evidence="5" key="1">
    <citation type="journal article" date="2019" name="Int. J. Syst. Evol. Microbiol.">
        <title>The Global Catalogue of Microorganisms (GCM) 10K type strain sequencing project: providing services to taxonomists for standard genome sequencing and annotation.</title>
        <authorList>
            <consortium name="The Broad Institute Genomics Platform"/>
            <consortium name="The Broad Institute Genome Sequencing Center for Infectious Disease"/>
            <person name="Wu L."/>
            <person name="Ma J."/>
        </authorList>
    </citation>
    <scope>NUCLEOTIDE SEQUENCE [LARGE SCALE GENOMIC DNA]</scope>
    <source>
        <strain evidence="5">CCUG 62981</strain>
    </source>
</reference>
<dbReference type="InterPro" id="IPR050879">
    <property type="entry name" value="Acyltransferase_3"/>
</dbReference>
<gene>
    <name evidence="4" type="ORF">ACFPB0_06395</name>
</gene>
<evidence type="ECO:0000256" key="1">
    <source>
        <dbReference type="SAM" id="MobiDB-lite"/>
    </source>
</evidence>
<evidence type="ECO:0000256" key="2">
    <source>
        <dbReference type="SAM" id="Phobius"/>
    </source>
</evidence>
<feature type="transmembrane region" description="Helical" evidence="2">
    <location>
        <begin position="215"/>
        <end position="235"/>
    </location>
</feature>
<organism evidence="4 5">
    <name type="scientific">Glycocaulis abyssi</name>
    <dbReference type="NCBI Taxonomy" id="1433403"/>
    <lineage>
        <taxon>Bacteria</taxon>
        <taxon>Pseudomonadati</taxon>
        <taxon>Pseudomonadota</taxon>
        <taxon>Alphaproteobacteria</taxon>
        <taxon>Maricaulales</taxon>
        <taxon>Maricaulaceae</taxon>
        <taxon>Glycocaulis</taxon>
    </lineage>
</organism>
<feature type="domain" description="Acyltransferase 3" evidence="3">
    <location>
        <begin position="9"/>
        <end position="329"/>
    </location>
</feature>
<feature type="transmembrane region" description="Helical" evidence="2">
    <location>
        <begin position="186"/>
        <end position="208"/>
    </location>
</feature>
<feature type="transmembrane region" description="Helical" evidence="2">
    <location>
        <begin position="161"/>
        <end position="180"/>
    </location>
</feature>
<dbReference type="InterPro" id="IPR002656">
    <property type="entry name" value="Acyl_transf_3_dom"/>
</dbReference>
<evidence type="ECO:0000313" key="5">
    <source>
        <dbReference type="Proteomes" id="UP001596024"/>
    </source>
</evidence>
<dbReference type="GO" id="GO:0016746">
    <property type="term" value="F:acyltransferase activity"/>
    <property type="evidence" value="ECO:0007669"/>
    <property type="project" value="UniProtKB-KW"/>
</dbReference>
<feature type="transmembrane region" description="Helical" evidence="2">
    <location>
        <begin position="286"/>
        <end position="304"/>
    </location>
</feature>
<protein>
    <submittedName>
        <fullName evidence="4">Acyltransferase family protein</fullName>
        <ecNumber evidence="4">2.3.-.-</ecNumber>
    </submittedName>
</protein>
<keyword evidence="4" id="KW-0808">Transferase</keyword>
<evidence type="ECO:0000313" key="4">
    <source>
        <dbReference type="EMBL" id="MFC4724916.1"/>
    </source>
</evidence>
<sequence>MHAAIMPLHALQSLRAVAALLVLAGHGAQISGRFFAEPVTSGQWTLGFAGVDLFFVISGFVMVYITQGKPRADVRFIGRFAYARFTRIYPVYWFFTALALAAYIFIPATLTRELADLHIWQSFTLWPIENALPILHVGWTLTHEMYFYAVFALILVFPERWLPALLAGWAACVIAGSLMLDGLPAIGALIVNPLTIEFILGALAGMLICSGEKRFARTALVIAALWLAAAAWLIWPEHAEAFPSGWARVAAFGAPSALIVYGAVSLEMQGRLKPPGWLVILGDWSYALYLSHLLVLSALVRVWVSVLPDFGPLANFAFLIMSLVACIAVSGAAFRLLEYPALKATRKLGDRLFEGPHRQKRAPAGHEDPDVQTGQTGFPDR</sequence>
<dbReference type="EC" id="2.3.-.-" evidence="4"/>
<dbReference type="PANTHER" id="PTHR23028:SF131">
    <property type="entry name" value="BLR2367 PROTEIN"/>
    <property type="match status" value="1"/>
</dbReference>
<dbReference type="EMBL" id="JBHSGQ010000002">
    <property type="protein sequence ID" value="MFC4724916.1"/>
    <property type="molecule type" value="Genomic_DNA"/>
</dbReference>
<keyword evidence="4" id="KW-0012">Acyltransferase</keyword>
<feature type="transmembrane region" description="Helical" evidence="2">
    <location>
        <begin position="130"/>
        <end position="154"/>
    </location>
</feature>
<feature type="transmembrane region" description="Helical" evidence="2">
    <location>
        <begin position="247"/>
        <end position="266"/>
    </location>
</feature>
<dbReference type="Proteomes" id="UP001596024">
    <property type="component" value="Unassembled WGS sequence"/>
</dbReference>